<feature type="domain" description="VWFC" evidence="2">
    <location>
        <begin position="62"/>
        <end position="135"/>
    </location>
</feature>
<feature type="chain" id="PRO_5042941036" description="VWFC domain-containing protein" evidence="1">
    <location>
        <begin position="21"/>
        <end position="516"/>
    </location>
</feature>
<evidence type="ECO:0000313" key="3">
    <source>
        <dbReference type="EMBL" id="KAK4874384.1"/>
    </source>
</evidence>
<dbReference type="AlphaFoldDB" id="A0AAN7PR06"/>
<keyword evidence="4" id="KW-1185">Reference proteome</keyword>
<evidence type="ECO:0000256" key="1">
    <source>
        <dbReference type="SAM" id="SignalP"/>
    </source>
</evidence>
<comment type="caution">
    <text evidence="3">The sequence shown here is derived from an EMBL/GenBank/DDBJ whole genome shotgun (WGS) entry which is preliminary data.</text>
</comment>
<dbReference type="Proteomes" id="UP001353858">
    <property type="component" value="Unassembled WGS sequence"/>
</dbReference>
<gene>
    <name evidence="3" type="ORF">RN001_013744</name>
</gene>
<sequence length="516" mass="58810">MKLKFTFLINVLVCVVQILGKCPEDCEQPNFLYESFQCTPNCVDTDDCPISYDCSSISQHSDMCFYNGQHYKPGESVRNNITWEQCLGCSCAKDTDTTTKFYCYSGSCARPLSIEEGCVIKQILGECCSVDIICPPFSECLVEGETFKEENGKFYHPKDRCTKCVCERGDGVEGITKCQKQYCSDLLRSQQEIKQMCAPFYEDAQHDCCPSRWICPEENITFDELGQENDGPTCLFGDKVLQKKQKFYVDRVTRKIVCVVQILGKCPDDCEQPNFLYESFQCTPNCIDTDDCPVSYDCSSINQHSDMCFYNGQHYNVGESVSTNLTWEHCLGCKCIQDTETETKFLCYSGSCQHPITNDNCVVKQILGECCSGETICPPFRKCLVEDKIFQEENGKFYHPKNKCTKCVCERGDGDEGITKCQIQYCDDLLLSQQNIRRMCAPFYYIQDDCCPSQWICPEEKVTFDEPPQESEGSTCLFGDKTLQKTQKFYVDRETTKIVCECKLPPFATCFALENN</sequence>
<accession>A0AAN7PR06</accession>
<dbReference type="EMBL" id="JARPUR010000006">
    <property type="protein sequence ID" value="KAK4874384.1"/>
    <property type="molecule type" value="Genomic_DNA"/>
</dbReference>
<dbReference type="PROSITE" id="PS50184">
    <property type="entry name" value="VWFC_2"/>
    <property type="match status" value="1"/>
</dbReference>
<dbReference type="InterPro" id="IPR001007">
    <property type="entry name" value="VWF_dom"/>
</dbReference>
<reference evidence="4" key="1">
    <citation type="submission" date="2023-01" db="EMBL/GenBank/DDBJ databases">
        <title>Key to firefly adult light organ development and bioluminescence: homeobox transcription factors regulate luciferase expression and transportation to peroxisome.</title>
        <authorList>
            <person name="Fu X."/>
        </authorList>
    </citation>
    <scope>NUCLEOTIDE SEQUENCE [LARGE SCALE GENOMIC DNA]</scope>
</reference>
<protein>
    <recommendedName>
        <fullName evidence="2">VWFC domain-containing protein</fullName>
    </recommendedName>
</protein>
<evidence type="ECO:0000259" key="2">
    <source>
        <dbReference type="PROSITE" id="PS50184"/>
    </source>
</evidence>
<evidence type="ECO:0000313" key="4">
    <source>
        <dbReference type="Proteomes" id="UP001353858"/>
    </source>
</evidence>
<organism evidence="3 4">
    <name type="scientific">Aquatica leii</name>
    <dbReference type="NCBI Taxonomy" id="1421715"/>
    <lineage>
        <taxon>Eukaryota</taxon>
        <taxon>Metazoa</taxon>
        <taxon>Ecdysozoa</taxon>
        <taxon>Arthropoda</taxon>
        <taxon>Hexapoda</taxon>
        <taxon>Insecta</taxon>
        <taxon>Pterygota</taxon>
        <taxon>Neoptera</taxon>
        <taxon>Endopterygota</taxon>
        <taxon>Coleoptera</taxon>
        <taxon>Polyphaga</taxon>
        <taxon>Elateriformia</taxon>
        <taxon>Elateroidea</taxon>
        <taxon>Lampyridae</taxon>
        <taxon>Luciolinae</taxon>
        <taxon>Aquatica</taxon>
    </lineage>
</organism>
<keyword evidence="1" id="KW-0732">Signal</keyword>
<proteinExistence type="predicted"/>
<feature type="signal peptide" evidence="1">
    <location>
        <begin position="1"/>
        <end position="20"/>
    </location>
</feature>
<name>A0AAN7PR06_9COLE</name>